<proteinExistence type="predicted"/>
<sequence>MPTASPSAIPERAPARPTARLIAPQRALASCVAAYVARSTLGSAGPAFNRYPATPLCGVCWLLDGPTAAVEEGVVSQAVVAQAGEAVFSGPQPQPWATWNAGPARFFVALFYPDALHALAGIDLPACVGKLLPAGAVLGAPWQDLTAALMAAAGDAERAALVDAFLAPRWQAARGRAGIERGVLGDWARRLALQAATSGAGRGVRVAERRIKAWAGLPMRTLQRMGRAEQALLAARAGQAGGKISWSGVAADTGYADQAHLTREARAMSGLSPTALARAIEHDDSYWMYRIWS</sequence>
<evidence type="ECO:0000259" key="1">
    <source>
        <dbReference type="PROSITE" id="PS01124"/>
    </source>
</evidence>
<keyword evidence="3" id="KW-1185">Reference proteome</keyword>
<dbReference type="AlphaFoldDB" id="A0A7Z2VZZ4"/>
<dbReference type="Gene3D" id="1.10.10.60">
    <property type="entry name" value="Homeodomain-like"/>
    <property type="match status" value="1"/>
</dbReference>
<dbReference type="Proteomes" id="UP000502415">
    <property type="component" value="Chromosome"/>
</dbReference>
<dbReference type="GO" id="GO:0003700">
    <property type="term" value="F:DNA-binding transcription factor activity"/>
    <property type="evidence" value="ECO:0007669"/>
    <property type="project" value="InterPro"/>
</dbReference>
<dbReference type="SMART" id="SM00342">
    <property type="entry name" value="HTH_ARAC"/>
    <property type="match status" value="1"/>
</dbReference>
<dbReference type="InterPro" id="IPR018060">
    <property type="entry name" value="HTH_AraC"/>
</dbReference>
<dbReference type="PROSITE" id="PS01124">
    <property type="entry name" value="HTH_ARAC_FAMILY_2"/>
    <property type="match status" value="1"/>
</dbReference>
<feature type="domain" description="HTH araC/xylS-type" evidence="1">
    <location>
        <begin position="177"/>
        <end position="279"/>
    </location>
</feature>
<gene>
    <name evidence="2" type="ORF">HH212_21160</name>
</gene>
<organism evidence="2 3">
    <name type="scientific">Massilia forsythiae</name>
    <dbReference type="NCBI Taxonomy" id="2728020"/>
    <lineage>
        <taxon>Bacteria</taxon>
        <taxon>Pseudomonadati</taxon>
        <taxon>Pseudomonadota</taxon>
        <taxon>Betaproteobacteria</taxon>
        <taxon>Burkholderiales</taxon>
        <taxon>Oxalobacteraceae</taxon>
        <taxon>Telluria group</taxon>
        <taxon>Massilia</taxon>
    </lineage>
</organism>
<evidence type="ECO:0000313" key="2">
    <source>
        <dbReference type="EMBL" id="QJE02219.1"/>
    </source>
</evidence>
<dbReference type="RefSeq" id="WP_170204306.1">
    <property type="nucleotide sequence ID" value="NZ_CP051685.1"/>
</dbReference>
<accession>A0A7Z2VZZ4</accession>
<dbReference type="GO" id="GO:0043565">
    <property type="term" value="F:sequence-specific DNA binding"/>
    <property type="evidence" value="ECO:0007669"/>
    <property type="project" value="InterPro"/>
</dbReference>
<name>A0A7Z2VZZ4_9BURK</name>
<reference evidence="2 3" key="1">
    <citation type="submission" date="2020-04" db="EMBL/GenBank/DDBJ databases">
        <title>Genome sequencing of novel species.</title>
        <authorList>
            <person name="Heo J."/>
            <person name="Kim S.-J."/>
            <person name="Kim J.-S."/>
            <person name="Hong S.-B."/>
            <person name="Kwon S.-W."/>
        </authorList>
    </citation>
    <scope>NUCLEOTIDE SEQUENCE [LARGE SCALE GENOMIC DNA]</scope>
    <source>
        <strain evidence="2 3">GN2-R2</strain>
    </source>
</reference>
<dbReference type="KEGG" id="mfy:HH212_21160"/>
<dbReference type="EMBL" id="CP051685">
    <property type="protein sequence ID" value="QJE02219.1"/>
    <property type="molecule type" value="Genomic_DNA"/>
</dbReference>
<protein>
    <submittedName>
        <fullName evidence="2">AraC family transcriptional regulator</fullName>
    </submittedName>
</protein>
<evidence type="ECO:0000313" key="3">
    <source>
        <dbReference type="Proteomes" id="UP000502415"/>
    </source>
</evidence>